<name>A0AAV7W5V3_PLEWA</name>
<keyword evidence="2" id="KW-1185">Reference proteome</keyword>
<comment type="caution">
    <text evidence="1">The sequence shown here is derived from an EMBL/GenBank/DDBJ whole genome shotgun (WGS) entry which is preliminary data.</text>
</comment>
<protein>
    <submittedName>
        <fullName evidence="1">Uncharacterized protein</fullName>
    </submittedName>
</protein>
<reference evidence="1" key="1">
    <citation type="journal article" date="2022" name="bioRxiv">
        <title>Sequencing and chromosome-scale assembly of the giantPleurodeles waltlgenome.</title>
        <authorList>
            <person name="Brown T."/>
            <person name="Elewa A."/>
            <person name="Iarovenko S."/>
            <person name="Subramanian E."/>
            <person name="Araus A.J."/>
            <person name="Petzold A."/>
            <person name="Susuki M."/>
            <person name="Suzuki K.-i.T."/>
            <person name="Hayashi T."/>
            <person name="Toyoda A."/>
            <person name="Oliveira C."/>
            <person name="Osipova E."/>
            <person name="Leigh N.D."/>
            <person name="Simon A."/>
            <person name="Yun M.H."/>
        </authorList>
    </citation>
    <scope>NUCLEOTIDE SEQUENCE</scope>
    <source>
        <strain evidence="1">20211129_DDA</strain>
        <tissue evidence="1">Liver</tissue>
    </source>
</reference>
<gene>
    <name evidence="1" type="ORF">NDU88_003080</name>
</gene>
<evidence type="ECO:0000313" key="2">
    <source>
        <dbReference type="Proteomes" id="UP001066276"/>
    </source>
</evidence>
<evidence type="ECO:0000313" key="1">
    <source>
        <dbReference type="EMBL" id="KAJ1207690.1"/>
    </source>
</evidence>
<dbReference type="Proteomes" id="UP001066276">
    <property type="component" value="Chromosome 1_2"/>
</dbReference>
<sequence length="78" mass="8356">MQSHGGRELKKLCVSLGLSDTARGSGGQWRLARDSAGWRRGPSCCGTRRRLFGVAQSEFRPTWVRGPPSSGGRGRAAA</sequence>
<proteinExistence type="predicted"/>
<organism evidence="1 2">
    <name type="scientific">Pleurodeles waltl</name>
    <name type="common">Iberian ribbed newt</name>
    <dbReference type="NCBI Taxonomy" id="8319"/>
    <lineage>
        <taxon>Eukaryota</taxon>
        <taxon>Metazoa</taxon>
        <taxon>Chordata</taxon>
        <taxon>Craniata</taxon>
        <taxon>Vertebrata</taxon>
        <taxon>Euteleostomi</taxon>
        <taxon>Amphibia</taxon>
        <taxon>Batrachia</taxon>
        <taxon>Caudata</taxon>
        <taxon>Salamandroidea</taxon>
        <taxon>Salamandridae</taxon>
        <taxon>Pleurodelinae</taxon>
        <taxon>Pleurodeles</taxon>
    </lineage>
</organism>
<dbReference type="EMBL" id="JANPWB010000002">
    <property type="protein sequence ID" value="KAJ1207690.1"/>
    <property type="molecule type" value="Genomic_DNA"/>
</dbReference>
<dbReference type="AlphaFoldDB" id="A0AAV7W5V3"/>
<accession>A0AAV7W5V3</accession>